<sequence length="279" mass="31030">MSDSLKKTFQSSLGELDNAEMMQWLNKTIESEIIPRLLMGHKLESANNIADAQSSNIEVKQTEIIDFCQTLLDGPIADCFTFIDHMQKSGHSLVSLYMNLIPASTRRLQQLWETDENSFTEVTLALGRAQNLIHQLSPAFMSQAKLSEFQGNALLINAPGSQHTLGILIMGEFFKLNGWNATVEIETTSADLKERIRLQAYDLLAISISCEDQWSTMETLLNEVKKNSKNKGILTMAGGPLFDFKPELIQECSADVCELTAEDAIKKVADLIAQKSALN</sequence>
<dbReference type="InterPro" id="IPR036724">
    <property type="entry name" value="Cobalamin-bd_sf"/>
</dbReference>
<evidence type="ECO:0000313" key="2">
    <source>
        <dbReference type="EMBL" id="OWS68741.1"/>
    </source>
</evidence>
<comment type="caution">
    <text evidence="2">The sequence shown here is derived from an EMBL/GenBank/DDBJ whole genome shotgun (WGS) entry which is preliminary data.</text>
</comment>
<name>A0A254PW32_9BURK</name>
<dbReference type="PROSITE" id="PS51332">
    <property type="entry name" value="B12_BINDING"/>
    <property type="match status" value="1"/>
</dbReference>
<dbReference type="Gene3D" id="3.40.50.280">
    <property type="entry name" value="Cobalamin-binding domain"/>
    <property type="match status" value="1"/>
</dbReference>
<reference evidence="2 3" key="1">
    <citation type="submission" date="2017-05" db="EMBL/GenBank/DDBJ databases">
        <title>Genome of Polynucleobacter sp. MWH-Feld-100.</title>
        <authorList>
            <person name="Hahn M.W."/>
        </authorList>
    </citation>
    <scope>NUCLEOTIDE SEQUENCE [LARGE SCALE GENOMIC DNA]</scope>
    <source>
        <strain evidence="2 3">MWH-Feld-100</strain>
    </source>
</reference>
<dbReference type="SUPFAM" id="SSF52242">
    <property type="entry name" value="Cobalamin (vitamin B12)-binding domain"/>
    <property type="match status" value="1"/>
</dbReference>
<gene>
    <name evidence="2" type="ORF">CBI31_09880</name>
</gene>
<dbReference type="Pfam" id="PF02310">
    <property type="entry name" value="B12-binding"/>
    <property type="match status" value="1"/>
</dbReference>
<evidence type="ECO:0000313" key="3">
    <source>
        <dbReference type="Proteomes" id="UP000197528"/>
    </source>
</evidence>
<dbReference type="GO" id="GO:0046872">
    <property type="term" value="F:metal ion binding"/>
    <property type="evidence" value="ECO:0007669"/>
    <property type="project" value="InterPro"/>
</dbReference>
<feature type="domain" description="B12-binding" evidence="1">
    <location>
        <begin position="150"/>
        <end position="279"/>
    </location>
</feature>
<dbReference type="GO" id="GO:0031419">
    <property type="term" value="F:cobalamin binding"/>
    <property type="evidence" value="ECO:0007669"/>
    <property type="project" value="InterPro"/>
</dbReference>
<proteinExistence type="predicted"/>
<dbReference type="EMBL" id="NGUP01000007">
    <property type="protein sequence ID" value="OWS68741.1"/>
    <property type="molecule type" value="Genomic_DNA"/>
</dbReference>
<keyword evidence="3" id="KW-1185">Reference proteome</keyword>
<protein>
    <recommendedName>
        <fullName evidence="1">B12-binding domain-containing protein</fullName>
    </recommendedName>
</protein>
<organism evidence="2 3">
    <name type="scientific">Polynucleobacter campilacus</name>
    <dbReference type="NCBI Taxonomy" id="1743163"/>
    <lineage>
        <taxon>Bacteria</taxon>
        <taxon>Pseudomonadati</taxon>
        <taxon>Pseudomonadota</taxon>
        <taxon>Betaproteobacteria</taxon>
        <taxon>Burkholderiales</taxon>
        <taxon>Burkholderiaceae</taxon>
        <taxon>Polynucleobacter</taxon>
    </lineage>
</organism>
<dbReference type="AlphaFoldDB" id="A0A254PW32"/>
<dbReference type="InterPro" id="IPR006158">
    <property type="entry name" value="Cobalamin-bd"/>
</dbReference>
<dbReference type="Proteomes" id="UP000197528">
    <property type="component" value="Unassembled WGS sequence"/>
</dbReference>
<evidence type="ECO:0000259" key="1">
    <source>
        <dbReference type="PROSITE" id="PS51332"/>
    </source>
</evidence>
<accession>A0A254PW32</accession>